<sequence>MANFEVGNVVQLRSGGPKMTVVGEPRKGVYTTDSEVIVIWFDDKENKFKYDTFIAAILERV</sequence>
<evidence type="ECO:0000313" key="1">
    <source>
        <dbReference type="EMBL" id="QQP87068.1"/>
    </source>
</evidence>
<reference evidence="1 2" key="1">
    <citation type="submission" date="2021-01" db="EMBL/GenBank/DDBJ databases">
        <title>Entomomonas sp. F2A isolated from a house cricket (Acheta domesticus).</title>
        <authorList>
            <person name="Spergser J."/>
            <person name="Busse H.-J."/>
        </authorList>
    </citation>
    <scope>NUCLEOTIDE SEQUENCE [LARGE SCALE GENOMIC DNA]</scope>
    <source>
        <strain evidence="1 2">F2A</strain>
    </source>
</reference>
<gene>
    <name evidence="1" type="ORF">JHT90_07440</name>
</gene>
<organism evidence="1 2">
    <name type="scientific">Entomomonas asaccharolytica</name>
    <dbReference type="NCBI Taxonomy" id="2785331"/>
    <lineage>
        <taxon>Bacteria</taxon>
        <taxon>Pseudomonadati</taxon>
        <taxon>Pseudomonadota</taxon>
        <taxon>Gammaproteobacteria</taxon>
        <taxon>Pseudomonadales</taxon>
        <taxon>Pseudomonadaceae</taxon>
        <taxon>Entomomonas</taxon>
    </lineage>
</organism>
<dbReference type="InterPro" id="IPR019226">
    <property type="entry name" value="DUF2158"/>
</dbReference>
<protein>
    <submittedName>
        <fullName evidence="1">DUF2158 domain-containing protein</fullName>
    </submittedName>
</protein>
<keyword evidence="2" id="KW-1185">Reference proteome</keyword>
<dbReference type="EMBL" id="CP067393">
    <property type="protein sequence ID" value="QQP87068.1"/>
    <property type="molecule type" value="Genomic_DNA"/>
</dbReference>
<proteinExistence type="predicted"/>
<accession>A0A974NI96</accession>
<dbReference type="AlphaFoldDB" id="A0A974NI96"/>
<evidence type="ECO:0000313" key="2">
    <source>
        <dbReference type="Proteomes" id="UP000595278"/>
    </source>
</evidence>
<name>A0A974NI96_9GAMM</name>
<dbReference type="KEGG" id="eaz:JHT90_07440"/>
<dbReference type="Pfam" id="PF09926">
    <property type="entry name" value="DUF2158"/>
    <property type="match status" value="1"/>
</dbReference>
<dbReference type="Proteomes" id="UP000595278">
    <property type="component" value="Chromosome"/>
</dbReference>
<dbReference type="RefSeq" id="WP_201095663.1">
    <property type="nucleotide sequence ID" value="NZ_CP067393.1"/>
</dbReference>